<dbReference type="InterPro" id="IPR010982">
    <property type="entry name" value="Lambda_DNA-bd_dom_sf"/>
</dbReference>
<dbReference type="InterPro" id="IPR001387">
    <property type="entry name" value="Cro/C1-type_HTH"/>
</dbReference>
<organism evidence="2 3">
    <name type="scientific">Chryseobacterium ureilyticum</name>
    <dbReference type="NCBI Taxonomy" id="373668"/>
    <lineage>
        <taxon>Bacteria</taxon>
        <taxon>Pseudomonadati</taxon>
        <taxon>Bacteroidota</taxon>
        <taxon>Flavobacteriia</taxon>
        <taxon>Flavobacteriales</taxon>
        <taxon>Weeksellaceae</taxon>
        <taxon>Chryseobacterium group</taxon>
        <taxon>Chryseobacterium</taxon>
    </lineage>
</organism>
<keyword evidence="3" id="KW-1185">Reference proteome</keyword>
<dbReference type="GO" id="GO:0008168">
    <property type="term" value="F:methyltransferase activity"/>
    <property type="evidence" value="ECO:0007669"/>
    <property type="project" value="UniProtKB-KW"/>
</dbReference>
<dbReference type="STRING" id="373668.SAMN05421786_1011106"/>
<dbReference type="Pfam" id="PF01381">
    <property type="entry name" value="HTH_3"/>
    <property type="match status" value="1"/>
</dbReference>
<evidence type="ECO:0000259" key="1">
    <source>
        <dbReference type="PROSITE" id="PS50943"/>
    </source>
</evidence>
<sequence>MDSKEVLRLFMLEFSENLKKIRATKYNSMDEVAQNSNFDSSNYNKFENGKGNPTIETMLKMSSAFGINPKELFDFDFDIKKYKIDE</sequence>
<dbReference type="CDD" id="cd00093">
    <property type="entry name" value="HTH_XRE"/>
    <property type="match status" value="1"/>
</dbReference>
<dbReference type="AlphaFoldDB" id="A0A1N7L8X3"/>
<dbReference type="Proteomes" id="UP000186744">
    <property type="component" value="Unassembled WGS sequence"/>
</dbReference>
<dbReference type="SMART" id="SM00530">
    <property type="entry name" value="HTH_XRE"/>
    <property type="match status" value="1"/>
</dbReference>
<keyword evidence="2" id="KW-0808">Transferase</keyword>
<dbReference type="SUPFAM" id="SSF47413">
    <property type="entry name" value="lambda repressor-like DNA-binding domains"/>
    <property type="match status" value="1"/>
</dbReference>
<evidence type="ECO:0000313" key="2">
    <source>
        <dbReference type="EMBL" id="SIS70276.1"/>
    </source>
</evidence>
<feature type="domain" description="HTH cro/C1-type" evidence="1">
    <location>
        <begin position="18"/>
        <end position="72"/>
    </location>
</feature>
<reference evidence="3" key="1">
    <citation type="submission" date="2017-01" db="EMBL/GenBank/DDBJ databases">
        <authorList>
            <person name="Varghese N."/>
            <person name="Submissions S."/>
        </authorList>
    </citation>
    <scope>NUCLEOTIDE SEQUENCE [LARGE SCALE GENOMIC DNA]</scope>
    <source>
        <strain evidence="3">DSM 18017</strain>
    </source>
</reference>
<dbReference type="RefSeq" id="WP_047432759.1">
    <property type="nucleotide sequence ID" value="NZ_FTOL01000001.1"/>
</dbReference>
<keyword evidence="2" id="KW-0489">Methyltransferase</keyword>
<dbReference type="GO" id="GO:0003677">
    <property type="term" value="F:DNA binding"/>
    <property type="evidence" value="ECO:0007669"/>
    <property type="project" value="InterPro"/>
</dbReference>
<dbReference type="GO" id="GO:0032259">
    <property type="term" value="P:methylation"/>
    <property type="evidence" value="ECO:0007669"/>
    <property type="project" value="UniProtKB-KW"/>
</dbReference>
<dbReference type="Gene3D" id="1.10.260.40">
    <property type="entry name" value="lambda repressor-like DNA-binding domains"/>
    <property type="match status" value="1"/>
</dbReference>
<evidence type="ECO:0000313" key="3">
    <source>
        <dbReference type="Proteomes" id="UP000186744"/>
    </source>
</evidence>
<dbReference type="PROSITE" id="PS50943">
    <property type="entry name" value="HTH_CROC1"/>
    <property type="match status" value="1"/>
</dbReference>
<name>A0A1N7L8X3_9FLAO</name>
<dbReference type="OrthoDB" id="1446321at2"/>
<gene>
    <name evidence="2" type="ORF">SAMN05421786_1011106</name>
</gene>
<dbReference type="EMBL" id="FTOL01000001">
    <property type="protein sequence ID" value="SIS70276.1"/>
    <property type="molecule type" value="Genomic_DNA"/>
</dbReference>
<proteinExistence type="predicted"/>
<accession>A0A1N7L8X3</accession>
<protein>
    <submittedName>
        <fullName evidence="2">Adenine-specific DNA-methyltransferase</fullName>
    </submittedName>
</protein>